<dbReference type="Gene3D" id="1.20.1250.20">
    <property type="entry name" value="MFS general substrate transporter like domains"/>
    <property type="match status" value="1"/>
</dbReference>
<keyword evidence="2 5" id="KW-0812">Transmembrane</keyword>
<name>A0AAJ0CZ71_9HYPO</name>
<dbReference type="GO" id="GO:0016020">
    <property type="term" value="C:membrane"/>
    <property type="evidence" value="ECO:0007669"/>
    <property type="project" value="UniProtKB-SubCell"/>
</dbReference>
<accession>A0AAJ0CZ71</accession>
<keyword evidence="4 5" id="KW-0472">Membrane</keyword>
<gene>
    <name evidence="6" type="ORF">QQS21_000491</name>
</gene>
<comment type="caution">
    <text evidence="6">The sequence shown here is derived from an EMBL/GenBank/DDBJ whole genome shotgun (WGS) entry which is preliminary data.</text>
</comment>
<dbReference type="EMBL" id="JASWJB010000004">
    <property type="protein sequence ID" value="KAK2616668.1"/>
    <property type="molecule type" value="Genomic_DNA"/>
</dbReference>
<keyword evidence="3 5" id="KW-1133">Transmembrane helix</keyword>
<comment type="subcellular location">
    <subcellularLocation>
        <location evidence="1">Membrane</location>
        <topology evidence="1">Multi-pass membrane protein</topology>
    </subcellularLocation>
</comment>
<organism evidence="6 7">
    <name type="scientific">Conoideocrella luteorostrata</name>
    <dbReference type="NCBI Taxonomy" id="1105319"/>
    <lineage>
        <taxon>Eukaryota</taxon>
        <taxon>Fungi</taxon>
        <taxon>Dikarya</taxon>
        <taxon>Ascomycota</taxon>
        <taxon>Pezizomycotina</taxon>
        <taxon>Sordariomycetes</taxon>
        <taxon>Hypocreomycetidae</taxon>
        <taxon>Hypocreales</taxon>
        <taxon>Clavicipitaceae</taxon>
        <taxon>Conoideocrella</taxon>
    </lineage>
</organism>
<dbReference type="PANTHER" id="PTHR42718">
    <property type="entry name" value="MAJOR FACILITATOR SUPERFAMILY MULTIDRUG TRANSPORTER MFSC"/>
    <property type="match status" value="1"/>
</dbReference>
<dbReference type="Proteomes" id="UP001251528">
    <property type="component" value="Unassembled WGS sequence"/>
</dbReference>
<proteinExistence type="predicted"/>
<evidence type="ECO:0000256" key="3">
    <source>
        <dbReference type="ARBA" id="ARBA00022989"/>
    </source>
</evidence>
<dbReference type="PANTHER" id="PTHR42718:SF10">
    <property type="entry name" value="TRANSPORTER, PUTATIVE (AFU_ORTHOLOGUE AFUA_8G06760)-RELATED"/>
    <property type="match status" value="1"/>
</dbReference>
<feature type="transmembrane region" description="Helical" evidence="5">
    <location>
        <begin position="159"/>
        <end position="179"/>
    </location>
</feature>
<evidence type="ECO:0000256" key="5">
    <source>
        <dbReference type="SAM" id="Phobius"/>
    </source>
</evidence>
<keyword evidence="7" id="KW-1185">Reference proteome</keyword>
<protein>
    <submittedName>
        <fullName evidence="6">Uncharacterized protein</fullName>
    </submittedName>
</protein>
<dbReference type="SUPFAM" id="SSF103473">
    <property type="entry name" value="MFS general substrate transporter"/>
    <property type="match status" value="1"/>
</dbReference>
<dbReference type="AlphaFoldDB" id="A0AAJ0CZ71"/>
<evidence type="ECO:0000256" key="1">
    <source>
        <dbReference type="ARBA" id="ARBA00004141"/>
    </source>
</evidence>
<dbReference type="InterPro" id="IPR036259">
    <property type="entry name" value="MFS_trans_sf"/>
</dbReference>
<reference evidence="6" key="1">
    <citation type="submission" date="2023-06" db="EMBL/GenBank/DDBJ databases">
        <title>Conoideocrella luteorostrata (Hypocreales: Clavicipitaceae), a potential biocontrol fungus for elongate hemlock scale in United States Christmas tree production areas.</title>
        <authorList>
            <person name="Barrett H."/>
            <person name="Lovett B."/>
            <person name="Macias A.M."/>
            <person name="Stajich J.E."/>
            <person name="Kasson M.T."/>
        </authorList>
    </citation>
    <scope>NUCLEOTIDE SEQUENCE</scope>
    <source>
        <strain evidence="6">ARSEF 14590</strain>
    </source>
</reference>
<evidence type="ECO:0000256" key="4">
    <source>
        <dbReference type="ARBA" id="ARBA00023136"/>
    </source>
</evidence>
<evidence type="ECO:0000313" key="6">
    <source>
        <dbReference type="EMBL" id="KAK2616668.1"/>
    </source>
</evidence>
<evidence type="ECO:0000256" key="2">
    <source>
        <dbReference type="ARBA" id="ARBA00022692"/>
    </source>
</evidence>
<evidence type="ECO:0000313" key="7">
    <source>
        <dbReference type="Proteomes" id="UP001251528"/>
    </source>
</evidence>
<sequence>MGICVNAATAYLISSVKVRTLTVVSGLVTNYDHAVADGHCEHRRELLVRSTLGWALFLLPVNPDGTLRFIHIHRIAHLLHPSSFARALTCFEVLFTVSNPVISDAFSPEMQSLAGGVFSVASQFGNSVGLAVTAAIAASNIERAASKDRRLALMEGFRAAFWTSFARAAAVVVISFVGFRKGGPVGKNND</sequence>